<name>A0A8S5M7U7_9CAUD</name>
<dbReference type="EMBL" id="BK014843">
    <property type="protein sequence ID" value="DAD78409.1"/>
    <property type="molecule type" value="Genomic_DNA"/>
</dbReference>
<feature type="domain" description="YopX protein" evidence="1">
    <location>
        <begin position="4"/>
        <end position="123"/>
    </location>
</feature>
<dbReference type="SUPFAM" id="SSF159006">
    <property type="entry name" value="YopX-like"/>
    <property type="match status" value="1"/>
</dbReference>
<sequence length="130" mass="15422">MIPKFRYWNSFLRKMMKVTIIDLKNGILNATILGDEIYAVEFKNRYLMQSTGIFDENGTEIFEGDIIKMQFPLDRRCIGRFVVVRDTDSPRLGIVDNQLSTEIFNLYKYKSEYYEVVGNIYDNQLHKEEK</sequence>
<dbReference type="InterPro" id="IPR019096">
    <property type="entry name" value="YopX_protein"/>
</dbReference>
<dbReference type="InterPro" id="IPR023385">
    <property type="entry name" value="YopX-like_C"/>
</dbReference>
<dbReference type="Pfam" id="PF09643">
    <property type="entry name" value="YopX"/>
    <property type="match status" value="1"/>
</dbReference>
<protein>
    <submittedName>
        <fullName evidence="2">YopX protein</fullName>
    </submittedName>
</protein>
<dbReference type="Gene3D" id="2.30.30.290">
    <property type="entry name" value="YopX-like domains"/>
    <property type="match status" value="1"/>
</dbReference>
<dbReference type="NCBIfam" id="TIGR01671">
    <property type="entry name" value="phage_TIGR01671"/>
    <property type="match status" value="1"/>
</dbReference>
<organism evidence="2">
    <name type="scientific">Siphoviridae sp. ctg5k4</name>
    <dbReference type="NCBI Taxonomy" id="2826418"/>
    <lineage>
        <taxon>Viruses</taxon>
        <taxon>Duplodnaviria</taxon>
        <taxon>Heunggongvirae</taxon>
        <taxon>Uroviricota</taxon>
        <taxon>Caudoviricetes</taxon>
    </lineage>
</organism>
<evidence type="ECO:0000313" key="2">
    <source>
        <dbReference type="EMBL" id="DAD78409.1"/>
    </source>
</evidence>
<accession>A0A8S5M7U7</accession>
<evidence type="ECO:0000259" key="1">
    <source>
        <dbReference type="Pfam" id="PF09643"/>
    </source>
</evidence>
<proteinExistence type="predicted"/>
<reference evidence="2" key="1">
    <citation type="journal article" date="2021" name="Proc. Natl. Acad. Sci. U.S.A.">
        <title>A Catalog of Tens of Thousands of Viruses from Human Metagenomes Reveals Hidden Associations with Chronic Diseases.</title>
        <authorList>
            <person name="Tisza M.J."/>
            <person name="Buck C.B."/>
        </authorList>
    </citation>
    <scope>NUCLEOTIDE SEQUENCE</scope>
    <source>
        <strain evidence="2">Ctg5k4</strain>
    </source>
</reference>
<dbReference type="InterPro" id="IPR010024">
    <property type="entry name" value="CHP16711"/>
</dbReference>